<feature type="non-terminal residue" evidence="2">
    <location>
        <position position="1"/>
    </location>
</feature>
<keyword evidence="3" id="KW-1185">Reference proteome</keyword>
<reference evidence="2 3" key="1">
    <citation type="journal article" date="2021" name="Plant Biotechnol. J.">
        <title>Multi-omics assisted identification of the key and species-specific regulatory components of drought-tolerant mechanisms in Gossypium stocksii.</title>
        <authorList>
            <person name="Yu D."/>
            <person name="Ke L."/>
            <person name="Zhang D."/>
            <person name="Wu Y."/>
            <person name="Sun Y."/>
            <person name="Mei J."/>
            <person name="Sun J."/>
            <person name="Sun Y."/>
        </authorList>
    </citation>
    <scope>NUCLEOTIDE SEQUENCE [LARGE SCALE GENOMIC DNA]</scope>
    <source>
        <strain evidence="3">cv. E1</strain>
        <tissue evidence="2">Leaf</tissue>
    </source>
</reference>
<dbReference type="Proteomes" id="UP000828251">
    <property type="component" value="Unassembled WGS sequence"/>
</dbReference>
<accession>A0A9D3ZJL6</accession>
<proteinExistence type="predicted"/>
<protein>
    <submittedName>
        <fullName evidence="2">Uncharacterized protein</fullName>
    </submittedName>
</protein>
<dbReference type="EMBL" id="JAIQCV010000012">
    <property type="protein sequence ID" value="KAH1040047.1"/>
    <property type="molecule type" value="Genomic_DNA"/>
</dbReference>
<dbReference type="AlphaFoldDB" id="A0A9D3ZJL6"/>
<gene>
    <name evidence="2" type="ORF">J1N35_041790</name>
</gene>
<feature type="compositionally biased region" description="Acidic residues" evidence="1">
    <location>
        <begin position="1"/>
        <end position="11"/>
    </location>
</feature>
<evidence type="ECO:0000313" key="2">
    <source>
        <dbReference type="EMBL" id="KAH1040047.1"/>
    </source>
</evidence>
<feature type="region of interest" description="Disordered" evidence="1">
    <location>
        <begin position="1"/>
        <end position="21"/>
    </location>
</feature>
<evidence type="ECO:0000256" key="1">
    <source>
        <dbReference type="SAM" id="MobiDB-lite"/>
    </source>
</evidence>
<name>A0A9D3ZJL6_9ROSI</name>
<comment type="caution">
    <text evidence="2">The sequence shown here is derived from an EMBL/GenBank/DDBJ whole genome shotgun (WGS) entry which is preliminary data.</text>
</comment>
<organism evidence="2 3">
    <name type="scientific">Gossypium stocksii</name>
    <dbReference type="NCBI Taxonomy" id="47602"/>
    <lineage>
        <taxon>Eukaryota</taxon>
        <taxon>Viridiplantae</taxon>
        <taxon>Streptophyta</taxon>
        <taxon>Embryophyta</taxon>
        <taxon>Tracheophyta</taxon>
        <taxon>Spermatophyta</taxon>
        <taxon>Magnoliopsida</taxon>
        <taxon>eudicotyledons</taxon>
        <taxon>Gunneridae</taxon>
        <taxon>Pentapetalae</taxon>
        <taxon>rosids</taxon>
        <taxon>malvids</taxon>
        <taxon>Malvales</taxon>
        <taxon>Malvaceae</taxon>
        <taxon>Malvoideae</taxon>
        <taxon>Gossypium</taxon>
    </lineage>
</organism>
<sequence>ASDKQDEESSLEESKEDCIELESDEALENEMSECRKNMKFIKNTAEVEKEVLNTILEHEMLRINFQHQMEVGKSSEDVHTIEEICDCVKVIMEEPSHFLRILEKVLYHEPIKDNPLQGDIQWKEEN</sequence>
<evidence type="ECO:0000313" key="3">
    <source>
        <dbReference type="Proteomes" id="UP000828251"/>
    </source>
</evidence>